<dbReference type="Proteomes" id="UP000030680">
    <property type="component" value="Unassembled WGS sequence"/>
</dbReference>
<evidence type="ECO:0000313" key="1">
    <source>
        <dbReference type="EMBL" id="EME26596.1"/>
    </source>
</evidence>
<dbReference type="Gramene" id="EME26596">
    <property type="protein sequence ID" value="EME26596"/>
    <property type="gene ID" value="Gasu_58290"/>
</dbReference>
<name>M2VTS4_GALSU</name>
<gene>
    <name evidence="1" type="ORF">Gasu_58290</name>
</gene>
<reference evidence="2" key="1">
    <citation type="journal article" date="2013" name="Science">
        <title>Gene transfer from bacteria and archaea facilitated evolution of an extremophilic eukaryote.</title>
        <authorList>
            <person name="Schonknecht G."/>
            <person name="Chen W.H."/>
            <person name="Ternes C.M."/>
            <person name="Barbier G.G."/>
            <person name="Shrestha R.P."/>
            <person name="Stanke M."/>
            <person name="Brautigam A."/>
            <person name="Baker B.J."/>
            <person name="Banfield J.F."/>
            <person name="Garavito R.M."/>
            <person name="Carr K."/>
            <person name="Wilkerson C."/>
            <person name="Rensing S.A."/>
            <person name="Gagneul D."/>
            <person name="Dickenson N.E."/>
            <person name="Oesterhelt C."/>
            <person name="Lercher M.J."/>
            <person name="Weber A.P."/>
        </authorList>
    </citation>
    <scope>NUCLEOTIDE SEQUENCE [LARGE SCALE GENOMIC DNA]</scope>
    <source>
        <strain evidence="2">074W</strain>
    </source>
</reference>
<dbReference type="GeneID" id="17085564"/>
<dbReference type="RefSeq" id="XP_005703116.1">
    <property type="nucleotide sequence ID" value="XM_005703059.1"/>
</dbReference>
<sequence length="90" mass="10464">MAKHMAYRFNQSEQDTLLKTIHHTLDARSTCCLGNKRRENENGNAQWCPECVLYRESLYVSLNFSFLHEGTGTFFHFLCIYEVIALSSLI</sequence>
<dbReference type="AlphaFoldDB" id="M2VTS4"/>
<accession>M2VTS4</accession>
<proteinExistence type="predicted"/>
<evidence type="ECO:0000313" key="2">
    <source>
        <dbReference type="Proteomes" id="UP000030680"/>
    </source>
</evidence>
<dbReference type="EMBL" id="KB454546">
    <property type="protein sequence ID" value="EME26596.1"/>
    <property type="molecule type" value="Genomic_DNA"/>
</dbReference>
<keyword evidence="2" id="KW-1185">Reference proteome</keyword>
<protein>
    <submittedName>
        <fullName evidence="1">Uncharacterized protein</fullName>
    </submittedName>
</protein>
<dbReference type="KEGG" id="gsl:Gasu_58290"/>
<organism evidence="1 2">
    <name type="scientific">Galdieria sulphuraria</name>
    <name type="common">Red alga</name>
    <dbReference type="NCBI Taxonomy" id="130081"/>
    <lineage>
        <taxon>Eukaryota</taxon>
        <taxon>Rhodophyta</taxon>
        <taxon>Bangiophyceae</taxon>
        <taxon>Galdieriales</taxon>
        <taxon>Galdieriaceae</taxon>
        <taxon>Galdieria</taxon>
    </lineage>
</organism>